<proteinExistence type="predicted"/>
<evidence type="ECO:0000313" key="2">
    <source>
        <dbReference type="Proteomes" id="UP000011718"/>
    </source>
</evidence>
<evidence type="ECO:0000313" key="1">
    <source>
        <dbReference type="EMBL" id="AGF97945.1"/>
    </source>
</evidence>
<sequence length="41" mass="4923">MKAMDNKKLLNEVDAFILPLSLRSEERVFPLRKINLDHWIK</sequence>
<name>M1Q6M5_METMZ</name>
<accession>M1Q6M5</accession>
<dbReference type="EMBL" id="CP004144">
    <property type="protein sequence ID" value="AGF97945.1"/>
    <property type="molecule type" value="Genomic_DNA"/>
</dbReference>
<reference evidence="1 2" key="1">
    <citation type="journal article" date="2013" name="Genome Announc.">
        <title>Complete Genome of a Methanosarcina mazei Strain Isolated from Sediment Samples from an Amazonian Flooded Area.</title>
        <authorList>
            <person name="Assis das Gracas D."/>
            <person name="Thiago Juca Ramos R."/>
            <person name="Vieira Araujo A.C."/>
            <person name="Zahlouth R."/>
            <person name="Ribeiro Carneiro A."/>
            <person name="Souza Lopes T."/>
            <person name="Azevedo Barauna R."/>
            <person name="Azevedo V."/>
            <person name="Cruz Schneider M.P."/>
            <person name="Pellizari V.H."/>
            <person name="Silva A."/>
        </authorList>
    </citation>
    <scope>NUCLEOTIDE SEQUENCE [LARGE SCALE GENOMIC DNA]</scope>
    <source>
        <strain evidence="1 2">Tuc01</strain>
    </source>
</reference>
<dbReference type="KEGG" id="mmaz:MmTuc01_2655"/>
<organism evidence="1 2">
    <name type="scientific">Methanosarcina mazei Tuc01</name>
    <dbReference type="NCBI Taxonomy" id="1236903"/>
    <lineage>
        <taxon>Archaea</taxon>
        <taxon>Methanobacteriati</taxon>
        <taxon>Methanobacteriota</taxon>
        <taxon>Stenosarchaea group</taxon>
        <taxon>Methanomicrobia</taxon>
        <taxon>Methanosarcinales</taxon>
        <taxon>Methanosarcinaceae</taxon>
        <taxon>Methanosarcina</taxon>
    </lineage>
</organism>
<protein>
    <submittedName>
        <fullName evidence="1">Uncharacterized protein</fullName>
    </submittedName>
</protein>
<dbReference type="Proteomes" id="UP000011718">
    <property type="component" value="Chromosome"/>
</dbReference>
<gene>
    <name evidence="1" type="ORF">MmTuc01_2655</name>
</gene>
<dbReference type="BioCyc" id="MMAZ1236903:G139K-2529-MONOMER"/>
<dbReference type="AlphaFoldDB" id="M1Q6M5"/>
<dbReference type="HOGENOM" id="CLU_3263810_0_0_2"/>